<keyword evidence="4" id="KW-0804">Transcription</keyword>
<evidence type="ECO:0000259" key="5">
    <source>
        <dbReference type="PROSITE" id="PS50921"/>
    </source>
</evidence>
<dbReference type="Pfam" id="PF03861">
    <property type="entry name" value="ANTAR"/>
    <property type="match status" value="1"/>
</dbReference>
<proteinExistence type="predicted"/>
<name>A0A1I2JWQ1_9ACTN</name>
<dbReference type="InterPro" id="IPR011006">
    <property type="entry name" value="CheY-like_superfamily"/>
</dbReference>
<dbReference type="AlphaFoldDB" id="A0A1I2JWQ1"/>
<protein>
    <submittedName>
        <fullName evidence="6">GAF domain-containing protein</fullName>
    </submittedName>
</protein>
<dbReference type="GO" id="GO:0016301">
    <property type="term" value="F:kinase activity"/>
    <property type="evidence" value="ECO:0007669"/>
    <property type="project" value="UniProtKB-KW"/>
</dbReference>
<dbReference type="InterPro" id="IPR012074">
    <property type="entry name" value="GAF_ANTAR"/>
</dbReference>
<keyword evidence="2" id="KW-0418">Kinase</keyword>
<dbReference type="GO" id="GO:0003723">
    <property type="term" value="F:RNA binding"/>
    <property type="evidence" value="ECO:0007669"/>
    <property type="project" value="InterPro"/>
</dbReference>
<dbReference type="Proteomes" id="UP000199323">
    <property type="component" value="Unassembled WGS sequence"/>
</dbReference>
<evidence type="ECO:0000313" key="6">
    <source>
        <dbReference type="EMBL" id="SFF59275.1"/>
    </source>
</evidence>
<evidence type="ECO:0000256" key="1">
    <source>
        <dbReference type="ARBA" id="ARBA00022679"/>
    </source>
</evidence>
<dbReference type="InterPro" id="IPR005561">
    <property type="entry name" value="ANTAR"/>
</dbReference>
<evidence type="ECO:0000256" key="2">
    <source>
        <dbReference type="ARBA" id="ARBA00022777"/>
    </source>
</evidence>
<accession>A0A1I2JWQ1</accession>
<dbReference type="InterPro" id="IPR036388">
    <property type="entry name" value="WH-like_DNA-bd_sf"/>
</dbReference>
<dbReference type="STRING" id="380248.SAMN05216251_120101"/>
<keyword evidence="1" id="KW-0808">Transferase</keyword>
<dbReference type="InterPro" id="IPR003018">
    <property type="entry name" value="GAF"/>
</dbReference>
<dbReference type="SUPFAM" id="SSF55781">
    <property type="entry name" value="GAF domain-like"/>
    <property type="match status" value="1"/>
</dbReference>
<dbReference type="OrthoDB" id="4629915at2"/>
<dbReference type="Gene3D" id="3.30.450.40">
    <property type="match status" value="1"/>
</dbReference>
<feature type="domain" description="ANTAR" evidence="5">
    <location>
        <begin position="164"/>
        <end position="225"/>
    </location>
</feature>
<reference evidence="6 7" key="1">
    <citation type="submission" date="2016-10" db="EMBL/GenBank/DDBJ databases">
        <authorList>
            <person name="de Groot N.N."/>
        </authorList>
    </citation>
    <scope>NUCLEOTIDE SEQUENCE [LARGE SCALE GENOMIC DNA]</scope>
    <source>
        <strain evidence="6 7">CGMCC 4.3510</strain>
    </source>
</reference>
<gene>
    <name evidence="6" type="ORF">SAMN05216251_120101</name>
</gene>
<organism evidence="6 7">
    <name type="scientific">Actinacidiphila alni</name>
    <dbReference type="NCBI Taxonomy" id="380248"/>
    <lineage>
        <taxon>Bacteria</taxon>
        <taxon>Bacillati</taxon>
        <taxon>Actinomycetota</taxon>
        <taxon>Actinomycetes</taxon>
        <taxon>Kitasatosporales</taxon>
        <taxon>Streptomycetaceae</taxon>
        <taxon>Actinacidiphila</taxon>
    </lineage>
</organism>
<evidence type="ECO:0000256" key="3">
    <source>
        <dbReference type="ARBA" id="ARBA00023015"/>
    </source>
</evidence>
<sequence>MDWRQYGERMASLARDLLAQHSVDDTLGRVTASATELIEGCEVAGILLLRGKDSRTLAPTDPLAVSCDRLQQELGQGPCFDAARTSVSGQVYRIADLTDDRQRERWPLFAPRAHDLGVASMMGFLLFTEDGDFGALNMYSRTVGAFTEASQTAAWLLASHAAVAVAGAHNRAQLEQAVLTRHVIGEAMGILMVSDRLSESEAFDALRRRSQERNVKLRTVAEHVCRTGALS</sequence>
<dbReference type="PIRSF" id="PIRSF036625">
    <property type="entry name" value="GAF_ANTAR"/>
    <property type="match status" value="1"/>
</dbReference>
<dbReference type="Gene3D" id="1.10.10.10">
    <property type="entry name" value="Winged helix-like DNA-binding domain superfamily/Winged helix DNA-binding domain"/>
    <property type="match status" value="1"/>
</dbReference>
<dbReference type="SUPFAM" id="SSF52172">
    <property type="entry name" value="CheY-like"/>
    <property type="match status" value="1"/>
</dbReference>
<dbReference type="InterPro" id="IPR029016">
    <property type="entry name" value="GAF-like_dom_sf"/>
</dbReference>
<dbReference type="EMBL" id="FONG01000020">
    <property type="protein sequence ID" value="SFF59275.1"/>
    <property type="molecule type" value="Genomic_DNA"/>
</dbReference>
<evidence type="ECO:0000313" key="7">
    <source>
        <dbReference type="Proteomes" id="UP000199323"/>
    </source>
</evidence>
<dbReference type="SMART" id="SM01012">
    <property type="entry name" value="ANTAR"/>
    <property type="match status" value="1"/>
</dbReference>
<keyword evidence="7" id="KW-1185">Reference proteome</keyword>
<evidence type="ECO:0000256" key="4">
    <source>
        <dbReference type="ARBA" id="ARBA00023163"/>
    </source>
</evidence>
<dbReference type="PROSITE" id="PS50921">
    <property type="entry name" value="ANTAR"/>
    <property type="match status" value="1"/>
</dbReference>
<keyword evidence="3" id="KW-0805">Transcription regulation</keyword>
<dbReference type="Pfam" id="PF13185">
    <property type="entry name" value="GAF_2"/>
    <property type="match status" value="1"/>
</dbReference>